<organism evidence="2 3">
    <name type="scientific">Trichoderma gamsii</name>
    <dbReference type="NCBI Taxonomy" id="398673"/>
    <lineage>
        <taxon>Eukaryota</taxon>
        <taxon>Fungi</taxon>
        <taxon>Dikarya</taxon>
        <taxon>Ascomycota</taxon>
        <taxon>Pezizomycotina</taxon>
        <taxon>Sordariomycetes</taxon>
        <taxon>Hypocreomycetidae</taxon>
        <taxon>Hypocreales</taxon>
        <taxon>Hypocreaceae</taxon>
        <taxon>Trichoderma</taxon>
    </lineage>
</organism>
<gene>
    <name evidence="2" type="ORF">TGAMA5MH_08637</name>
</gene>
<name>A0A2K0T1M9_9HYPO</name>
<proteinExistence type="predicted"/>
<feature type="compositionally biased region" description="Low complexity" evidence="1">
    <location>
        <begin position="23"/>
        <end position="32"/>
    </location>
</feature>
<reference evidence="2 3" key="1">
    <citation type="submission" date="2017-02" db="EMBL/GenBank/DDBJ databases">
        <title>Genomes of Trichoderma spp. with biocontrol activity.</title>
        <authorList>
            <person name="Gardiner D."/>
            <person name="Kazan K."/>
            <person name="Vos C."/>
            <person name="Harvey P."/>
        </authorList>
    </citation>
    <scope>NUCLEOTIDE SEQUENCE [LARGE SCALE GENOMIC DNA]</scope>
    <source>
        <strain evidence="2 3">A5MH</strain>
    </source>
</reference>
<protein>
    <recommendedName>
        <fullName evidence="4">Carboxymethylenebutenolidase</fullName>
    </recommendedName>
</protein>
<dbReference type="SUPFAM" id="SSF54427">
    <property type="entry name" value="NTF2-like"/>
    <property type="match status" value="1"/>
</dbReference>
<dbReference type="PANTHER" id="PTHR38436">
    <property type="entry name" value="POLYKETIDE CYCLASE SNOAL-LIKE DOMAIN"/>
    <property type="match status" value="1"/>
</dbReference>
<evidence type="ECO:0008006" key="4">
    <source>
        <dbReference type="Google" id="ProtNLM"/>
    </source>
</evidence>
<dbReference type="Proteomes" id="UP000236546">
    <property type="component" value="Unassembled WGS sequence"/>
</dbReference>
<dbReference type="AlphaFoldDB" id="A0A2K0T1M9"/>
<dbReference type="PANTHER" id="PTHR38436:SF3">
    <property type="entry name" value="CARBOXYMETHYLENEBUTENOLIDASE-RELATED"/>
    <property type="match status" value="1"/>
</dbReference>
<evidence type="ECO:0000313" key="2">
    <source>
        <dbReference type="EMBL" id="PNP39431.1"/>
    </source>
</evidence>
<sequence>MASFPSSYDASSPNEVAPPLPSAPALSIGPSSVLQPPLSRRGSGPGLVVLLPSNSSVPPKPAAVEKPLDPEPLQKWAEEGFAVVAITLPANEMEELTGDDATVSDVVNQIREGVEALKAHEAVDTKDKFGLIIYDGVIVPSLLLDAERLQQHGIAGIITFSESAPTVASVLPLLSHTSIPPPPELLENDAAKSLDVKVHSYPGTTPHFVLPSAAAYDNASASMAHTRSLVFLRKHLGGPHFDLEAIWEEHCYWEFVGRSVAKTMATMVAEPYVNHVPTMTGGIGREKLTAFYRDHFIFCNPPDTTLKTVSRTIGPDRIVDEFIFCCTHTTEIPALLPKIPPTNKPLAIPTVGIINIRGDRLYHEHILWDQATVLRQLDILPTHLPYEGSSIKLPVGGAETARLLLDERDGKSNEMIEG</sequence>
<evidence type="ECO:0000313" key="3">
    <source>
        <dbReference type="Proteomes" id="UP000236546"/>
    </source>
</evidence>
<feature type="compositionally biased region" description="Polar residues" evidence="1">
    <location>
        <begin position="1"/>
        <end position="14"/>
    </location>
</feature>
<dbReference type="GO" id="GO:0030638">
    <property type="term" value="P:polyketide metabolic process"/>
    <property type="evidence" value="ECO:0007669"/>
    <property type="project" value="InterPro"/>
</dbReference>
<dbReference type="Pfam" id="PF07366">
    <property type="entry name" value="SnoaL"/>
    <property type="match status" value="1"/>
</dbReference>
<evidence type="ECO:0000256" key="1">
    <source>
        <dbReference type="SAM" id="MobiDB-lite"/>
    </source>
</evidence>
<feature type="region of interest" description="Disordered" evidence="1">
    <location>
        <begin position="1"/>
        <end position="40"/>
    </location>
</feature>
<dbReference type="EMBL" id="MTYH01000082">
    <property type="protein sequence ID" value="PNP39431.1"/>
    <property type="molecule type" value="Genomic_DNA"/>
</dbReference>
<dbReference type="Gene3D" id="3.10.450.50">
    <property type="match status" value="1"/>
</dbReference>
<dbReference type="OrthoDB" id="5440at2759"/>
<dbReference type="InterPro" id="IPR009959">
    <property type="entry name" value="Cyclase_SnoaL-like"/>
</dbReference>
<accession>A0A2K0T1M9</accession>
<comment type="caution">
    <text evidence="2">The sequence shown here is derived from an EMBL/GenBank/DDBJ whole genome shotgun (WGS) entry which is preliminary data.</text>
</comment>
<dbReference type="InterPro" id="IPR032710">
    <property type="entry name" value="NTF2-like_dom_sf"/>
</dbReference>